<keyword evidence="2" id="KW-1185">Reference proteome</keyword>
<accession>A0A9Q0S106</accession>
<comment type="caution">
    <text evidence="1">The sequence shown here is derived from an EMBL/GenBank/DDBJ whole genome shotgun (WGS) entry which is preliminary data.</text>
</comment>
<proteinExistence type="predicted"/>
<protein>
    <submittedName>
        <fullName evidence="1">Uncharacterized protein</fullName>
    </submittedName>
</protein>
<dbReference type="AlphaFoldDB" id="A0A9Q0S106"/>
<gene>
    <name evidence="1" type="ORF">Bhyg_12167</name>
</gene>
<feature type="non-terminal residue" evidence="1">
    <location>
        <position position="261"/>
    </location>
</feature>
<organism evidence="1 2">
    <name type="scientific">Pseudolycoriella hygida</name>
    <dbReference type="NCBI Taxonomy" id="35572"/>
    <lineage>
        <taxon>Eukaryota</taxon>
        <taxon>Metazoa</taxon>
        <taxon>Ecdysozoa</taxon>
        <taxon>Arthropoda</taxon>
        <taxon>Hexapoda</taxon>
        <taxon>Insecta</taxon>
        <taxon>Pterygota</taxon>
        <taxon>Neoptera</taxon>
        <taxon>Endopterygota</taxon>
        <taxon>Diptera</taxon>
        <taxon>Nematocera</taxon>
        <taxon>Sciaroidea</taxon>
        <taxon>Sciaridae</taxon>
        <taxon>Pseudolycoriella</taxon>
    </lineage>
</organism>
<dbReference type="Proteomes" id="UP001151699">
    <property type="component" value="Chromosome X"/>
</dbReference>
<evidence type="ECO:0000313" key="1">
    <source>
        <dbReference type="EMBL" id="KAJ6639423.1"/>
    </source>
</evidence>
<sequence>MEMVNFLCGNFNNICYLYAIKNDQSDWCHFAERDSDVDVHVSLPTSLKDQIKQLHNYVNEGKFVFKGKELNTFIQLSGKTTNRRSIERAKSKSTHDITFEVGKTNPATFLRDFEKCCDVKTDKDKLYKLPQFSTLFFKDDWVTARATFLKLYSTQFAENMVKDFRFSFEDEPSLLSFVERKMNALSAYTSLPLEYQLEIILSELPIQIANVFIAQDKLNRTKAEILEFCELLQEYCDYSENTETTSLPTSPDIPRNVVQDL</sequence>
<name>A0A9Q0S106_9DIPT</name>
<dbReference type="EMBL" id="WJQU01000003">
    <property type="protein sequence ID" value="KAJ6639423.1"/>
    <property type="molecule type" value="Genomic_DNA"/>
</dbReference>
<evidence type="ECO:0000313" key="2">
    <source>
        <dbReference type="Proteomes" id="UP001151699"/>
    </source>
</evidence>
<reference evidence="1" key="1">
    <citation type="submission" date="2022-07" db="EMBL/GenBank/DDBJ databases">
        <authorList>
            <person name="Trinca V."/>
            <person name="Uliana J.V.C."/>
            <person name="Torres T.T."/>
            <person name="Ward R.J."/>
            <person name="Monesi N."/>
        </authorList>
    </citation>
    <scope>NUCLEOTIDE SEQUENCE</scope>
    <source>
        <strain evidence="1">HSMRA1968</strain>
        <tissue evidence="1">Whole embryos</tissue>
    </source>
</reference>